<organism evidence="2 3">
    <name type="scientific">Potamilus streckersoni</name>
    <dbReference type="NCBI Taxonomy" id="2493646"/>
    <lineage>
        <taxon>Eukaryota</taxon>
        <taxon>Metazoa</taxon>
        <taxon>Spiralia</taxon>
        <taxon>Lophotrochozoa</taxon>
        <taxon>Mollusca</taxon>
        <taxon>Bivalvia</taxon>
        <taxon>Autobranchia</taxon>
        <taxon>Heteroconchia</taxon>
        <taxon>Palaeoheterodonta</taxon>
        <taxon>Unionida</taxon>
        <taxon>Unionoidea</taxon>
        <taxon>Unionidae</taxon>
        <taxon>Ambleminae</taxon>
        <taxon>Lampsilini</taxon>
        <taxon>Potamilus</taxon>
    </lineage>
</organism>
<comment type="caution">
    <text evidence="2">The sequence shown here is derived from an EMBL/GenBank/DDBJ whole genome shotgun (WGS) entry which is preliminary data.</text>
</comment>
<reference evidence="2" key="3">
    <citation type="submission" date="2023-05" db="EMBL/GenBank/DDBJ databases">
        <authorList>
            <person name="Smith C.H."/>
        </authorList>
    </citation>
    <scope>NUCLEOTIDE SEQUENCE</scope>
    <source>
        <strain evidence="2">CHS0354</strain>
        <tissue evidence="2">Mantle</tissue>
    </source>
</reference>
<name>A0AAE0TDU7_9BIVA</name>
<dbReference type="AlphaFoldDB" id="A0AAE0TDU7"/>
<protein>
    <submittedName>
        <fullName evidence="2">Uncharacterized protein</fullName>
    </submittedName>
</protein>
<proteinExistence type="predicted"/>
<dbReference type="EMBL" id="JAEAOA010002356">
    <property type="protein sequence ID" value="KAK3608562.1"/>
    <property type="molecule type" value="Genomic_DNA"/>
</dbReference>
<feature type="non-terminal residue" evidence="2">
    <location>
        <position position="1"/>
    </location>
</feature>
<feature type="compositionally biased region" description="Acidic residues" evidence="1">
    <location>
        <begin position="46"/>
        <end position="73"/>
    </location>
</feature>
<feature type="region of interest" description="Disordered" evidence="1">
    <location>
        <begin position="41"/>
        <end position="73"/>
    </location>
</feature>
<reference evidence="2" key="2">
    <citation type="journal article" date="2021" name="Genome Biol. Evol.">
        <title>Developing a high-quality reference genome for a parasitic bivalve with doubly uniparental inheritance (Bivalvia: Unionida).</title>
        <authorList>
            <person name="Smith C.H."/>
        </authorList>
    </citation>
    <scope>NUCLEOTIDE SEQUENCE</scope>
    <source>
        <strain evidence="2">CHS0354</strain>
        <tissue evidence="2">Mantle</tissue>
    </source>
</reference>
<keyword evidence="3" id="KW-1185">Reference proteome</keyword>
<reference evidence="2" key="1">
    <citation type="journal article" date="2021" name="Genome Biol. Evol.">
        <title>A High-Quality Reference Genome for a Parasitic Bivalve with Doubly Uniparental Inheritance (Bivalvia: Unionida).</title>
        <authorList>
            <person name="Smith C.H."/>
        </authorList>
    </citation>
    <scope>NUCLEOTIDE SEQUENCE</scope>
    <source>
        <strain evidence="2">CHS0354</strain>
    </source>
</reference>
<sequence>MGVLPKRITGAMLGGYLGGRKSSNGPVTSKATAEIETLTQLHQDSEENEQNSDNGVEEVENEGDGTEDEETNELEQYYERFGLQKTLTSNKK</sequence>
<dbReference type="Proteomes" id="UP001195483">
    <property type="component" value="Unassembled WGS sequence"/>
</dbReference>
<evidence type="ECO:0000256" key="1">
    <source>
        <dbReference type="SAM" id="MobiDB-lite"/>
    </source>
</evidence>
<evidence type="ECO:0000313" key="3">
    <source>
        <dbReference type="Proteomes" id="UP001195483"/>
    </source>
</evidence>
<gene>
    <name evidence="2" type="ORF">CHS0354_042546</name>
</gene>
<evidence type="ECO:0000313" key="2">
    <source>
        <dbReference type="EMBL" id="KAK3608562.1"/>
    </source>
</evidence>
<accession>A0AAE0TDU7</accession>